<accession>A0A521FND8</accession>
<evidence type="ECO:0000256" key="14">
    <source>
        <dbReference type="ARBA" id="ARBA00025228"/>
    </source>
</evidence>
<reference evidence="20 21" key="1">
    <citation type="submission" date="2017-05" db="EMBL/GenBank/DDBJ databases">
        <authorList>
            <person name="Varghese N."/>
            <person name="Submissions S."/>
        </authorList>
    </citation>
    <scope>NUCLEOTIDE SEQUENCE [LARGE SCALE GENOMIC DNA]</scope>
    <source>
        <strain evidence="20 21">DSM 19036</strain>
    </source>
</reference>
<dbReference type="UniPathway" id="UPA00148">
    <property type="reaction ID" value="UER00238"/>
</dbReference>
<proteinExistence type="inferred from homology"/>
<comment type="pathway">
    <text evidence="3 19">Cofactor biosynthesis; adenosylcobalamin biosynthesis; adenosylcobalamin from cob(II)yrinate a,c-diamide: step 7/7.</text>
</comment>
<evidence type="ECO:0000256" key="13">
    <source>
        <dbReference type="ARBA" id="ARBA00023136"/>
    </source>
</evidence>
<comment type="function">
    <text evidence="14 19">Joins adenosylcobinamide-GDP and alpha-ribazole to generate adenosylcobalamin (Ado-cobalamin). Also synthesizes adenosylcobalamin 5'-phosphate from adenosylcobinamide-GDP and alpha-ribazole 5'-phosphate.</text>
</comment>
<evidence type="ECO:0000256" key="4">
    <source>
        <dbReference type="ARBA" id="ARBA00010561"/>
    </source>
</evidence>
<comment type="cofactor">
    <cofactor evidence="1 19">
        <name>Mg(2+)</name>
        <dbReference type="ChEBI" id="CHEBI:18420"/>
    </cofactor>
</comment>
<evidence type="ECO:0000256" key="16">
    <source>
        <dbReference type="ARBA" id="ARBA00032853"/>
    </source>
</evidence>
<dbReference type="PANTHER" id="PTHR34148:SF1">
    <property type="entry name" value="ADENOSYLCOBINAMIDE-GDP RIBAZOLETRANSFERASE"/>
    <property type="match status" value="1"/>
</dbReference>
<keyword evidence="11 19" id="KW-0460">Magnesium</keyword>
<dbReference type="GO" id="GO:0009236">
    <property type="term" value="P:cobalamin biosynthetic process"/>
    <property type="evidence" value="ECO:0007669"/>
    <property type="project" value="UniProtKB-UniRule"/>
</dbReference>
<evidence type="ECO:0000256" key="5">
    <source>
        <dbReference type="ARBA" id="ARBA00013200"/>
    </source>
</evidence>
<evidence type="ECO:0000256" key="1">
    <source>
        <dbReference type="ARBA" id="ARBA00001946"/>
    </source>
</evidence>
<evidence type="ECO:0000256" key="2">
    <source>
        <dbReference type="ARBA" id="ARBA00004651"/>
    </source>
</evidence>
<dbReference type="NCBIfam" id="TIGR00317">
    <property type="entry name" value="cobS"/>
    <property type="match status" value="1"/>
</dbReference>
<organism evidence="20 21">
    <name type="scientific">Pedobacter westerhofensis</name>
    <dbReference type="NCBI Taxonomy" id="425512"/>
    <lineage>
        <taxon>Bacteria</taxon>
        <taxon>Pseudomonadati</taxon>
        <taxon>Bacteroidota</taxon>
        <taxon>Sphingobacteriia</taxon>
        <taxon>Sphingobacteriales</taxon>
        <taxon>Sphingobacteriaceae</taxon>
        <taxon>Pedobacter</taxon>
    </lineage>
</organism>
<dbReference type="Proteomes" id="UP000320300">
    <property type="component" value="Unassembled WGS sequence"/>
</dbReference>
<keyword evidence="13 19" id="KW-0472">Membrane</keyword>
<dbReference type="AlphaFoldDB" id="A0A521FND8"/>
<dbReference type="RefSeq" id="WP_221931401.1">
    <property type="nucleotide sequence ID" value="NZ_CBCSJO010000013.1"/>
</dbReference>
<evidence type="ECO:0000313" key="21">
    <source>
        <dbReference type="Proteomes" id="UP000320300"/>
    </source>
</evidence>
<evidence type="ECO:0000256" key="12">
    <source>
        <dbReference type="ARBA" id="ARBA00022989"/>
    </source>
</evidence>
<dbReference type="GO" id="GO:0005886">
    <property type="term" value="C:plasma membrane"/>
    <property type="evidence" value="ECO:0007669"/>
    <property type="project" value="UniProtKB-SubCell"/>
</dbReference>
<evidence type="ECO:0000256" key="17">
    <source>
        <dbReference type="ARBA" id="ARBA00048623"/>
    </source>
</evidence>
<dbReference type="EMBL" id="FXTN01000014">
    <property type="protein sequence ID" value="SMO97659.1"/>
    <property type="molecule type" value="Genomic_DNA"/>
</dbReference>
<evidence type="ECO:0000256" key="15">
    <source>
        <dbReference type="ARBA" id="ARBA00032605"/>
    </source>
</evidence>
<feature type="transmembrane region" description="Helical" evidence="19">
    <location>
        <begin position="211"/>
        <end position="229"/>
    </location>
</feature>
<evidence type="ECO:0000256" key="18">
    <source>
        <dbReference type="ARBA" id="ARBA00049504"/>
    </source>
</evidence>
<evidence type="ECO:0000256" key="8">
    <source>
        <dbReference type="ARBA" id="ARBA00022573"/>
    </source>
</evidence>
<keyword evidence="8 19" id="KW-0169">Cobalamin biosynthesis</keyword>
<gene>
    <name evidence="19" type="primary">cobS</name>
    <name evidence="20" type="ORF">SAMN06265348_114125</name>
</gene>
<name>A0A521FND8_9SPHI</name>
<evidence type="ECO:0000256" key="10">
    <source>
        <dbReference type="ARBA" id="ARBA00022692"/>
    </source>
</evidence>
<dbReference type="Pfam" id="PF02654">
    <property type="entry name" value="CobS"/>
    <property type="match status" value="1"/>
</dbReference>
<evidence type="ECO:0000256" key="9">
    <source>
        <dbReference type="ARBA" id="ARBA00022679"/>
    </source>
</evidence>
<sequence>MINRELKLFFTALSFYTRLPAPAAMRDEPIGLLADAIKYLPLIGWITGFVAAAVYLLANFLFGNALAVLFSMLAGLLLTGAFHEDGFADVCDGFGGGWTKDKILEIMKDSRLGTYGVAGLILLLGIRFIAIIQVTSDVNAIVILGIFVIAHSLSRFSAMIVASNHSYARSSESKAGVAVAEKSKAANLIVAAIYTLLPLAGLIFYTGESTIAFILIPVVLTSYYLGYYFKKWIGGYTGDCLGAVQQITEVVIYLSLFLVWKFI</sequence>
<dbReference type="GO" id="GO:0051073">
    <property type="term" value="F:adenosylcobinamide-GDP ribazoletransferase activity"/>
    <property type="evidence" value="ECO:0007669"/>
    <property type="project" value="UniProtKB-UniRule"/>
</dbReference>
<dbReference type="EC" id="2.7.8.26" evidence="5 19"/>
<evidence type="ECO:0000256" key="19">
    <source>
        <dbReference type="HAMAP-Rule" id="MF_00719"/>
    </source>
</evidence>
<comment type="catalytic activity">
    <reaction evidence="18 19">
        <text>alpha-ribazole 5'-phosphate + adenosylcob(III)inamide-GDP = adenosylcob(III)alamin 5'-phosphate + GMP + H(+)</text>
        <dbReference type="Rhea" id="RHEA:23560"/>
        <dbReference type="ChEBI" id="CHEBI:15378"/>
        <dbReference type="ChEBI" id="CHEBI:57918"/>
        <dbReference type="ChEBI" id="CHEBI:58115"/>
        <dbReference type="ChEBI" id="CHEBI:60487"/>
        <dbReference type="ChEBI" id="CHEBI:60493"/>
        <dbReference type="EC" id="2.7.8.26"/>
    </reaction>
</comment>
<feature type="transmembrane region" description="Helical" evidence="19">
    <location>
        <begin position="112"/>
        <end position="134"/>
    </location>
</feature>
<dbReference type="PANTHER" id="PTHR34148">
    <property type="entry name" value="ADENOSYLCOBINAMIDE-GDP RIBAZOLETRANSFERASE"/>
    <property type="match status" value="1"/>
</dbReference>
<comment type="catalytic activity">
    <reaction evidence="17 19">
        <text>alpha-ribazole + adenosylcob(III)inamide-GDP = adenosylcob(III)alamin + GMP + H(+)</text>
        <dbReference type="Rhea" id="RHEA:16049"/>
        <dbReference type="ChEBI" id="CHEBI:10329"/>
        <dbReference type="ChEBI" id="CHEBI:15378"/>
        <dbReference type="ChEBI" id="CHEBI:18408"/>
        <dbReference type="ChEBI" id="CHEBI:58115"/>
        <dbReference type="ChEBI" id="CHEBI:60487"/>
        <dbReference type="EC" id="2.7.8.26"/>
    </reaction>
</comment>
<dbReference type="HAMAP" id="MF_00719">
    <property type="entry name" value="CobS"/>
    <property type="match status" value="1"/>
</dbReference>
<feature type="transmembrane region" description="Helical" evidence="19">
    <location>
        <begin position="140"/>
        <end position="164"/>
    </location>
</feature>
<comment type="similarity">
    <text evidence="4 19">Belongs to the CobS family.</text>
</comment>
<comment type="subcellular location">
    <subcellularLocation>
        <location evidence="2 19">Cell membrane</location>
        <topology evidence="2 19">Multi-pass membrane protein</topology>
    </subcellularLocation>
</comment>
<feature type="transmembrane region" description="Helical" evidence="19">
    <location>
        <begin position="185"/>
        <end position="205"/>
    </location>
</feature>
<feature type="transmembrane region" description="Helical" evidence="19">
    <location>
        <begin position="42"/>
        <end position="62"/>
    </location>
</feature>
<evidence type="ECO:0000256" key="3">
    <source>
        <dbReference type="ARBA" id="ARBA00004663"/>
    </source>
</evidence>
<keyword evidence="10 19" id="KW-0812">Transmembrane</keyword>
<evidence type="ECO:0000256" key="11">
    <source>
        <dbReference type="ARBA" id="ARBA00022842"/>
    </source>
</evidence>
<keyword evidence="7 19" id="KW-1003">Cell membrane</keyword>
<keyword evidence="9 19" id="KW-0808">Transferase</keyword>
<feature type="transmembrane region" description="Helical" evidence="19">
    <location>
        <begin position="241"/>
        <end position="260"/>
    </location>
</feature>
<keyword evidence="21" id="KW-1185">Reference proteome</keyword>
<protein>
    <recommendedName>
        <fullName evidence="6 19">Adenosylcobinamide-GDP ribazoletransferase</fullName>
        <ecNumber evidence="5 19">2.7.8.26</ecNumber>
    </recommendedName>
    <alternativeName>
        <fullName evidence="16 19">Cobalamin synthase</fullName>
    </alternativeName>
    <alternativeName>
        <fullName evidence="15 19">Cobalamin-5'-phosphate synthase</fullName>
    </alternativeName>
</protein>
<evidence type="ECO:0000256" key="6">
    <source>
        <dbReference type="ARBA" id="ARBA00015850"/>
    </source>
</evidence>
<keyword evidence="12 19" id="KW-1133">Transmembrane helix</keyword>
<dbReference type="GO" id="GO:0008818">
    <property type="term" value="F:cobalamin 5'-phosphate synthase activity"/>
    <property type="evidence" value="ECO:0007669"/>
    <property type="project" value="UniProtKB-UniRule"/>
</dbReference>
<evidence type="ECO:0000313" key="20">
    <source>
        <dbReference type="EMBL" id="SMO97659.1"/>
    </source>
</evidence>
<dbReference type="InterPro" id="IPR003805">
    <property type="entry name" value="CobS"/>
</dbReference>
<evidence type="ECO:0000256" key="7">
    <source>
        <dbReference type="ARBA" id="ARBA00022475"/>
    </source>
</evidence>